<dbReference type="GO" id="GO:0003700">
    <property type="term" value="F:DNA-binding transcription factor activity"/>
    <property type="evidence" value="ECO:0007669"/>
    <property type="project" value="InterPro"/>
</dbReference>
<keyword evidence="2" id="KW-0805">Transcription regulation</keyword>
<evidence type="ECO:0000256" key="3">
    <source>
        <dbReference type="ARBA" id="ARBA00023125"/>
    </source>
</evidence>
<evidence type="ECO:0000259" key="5">
    <source>
        <dbReference type="PROSITE" id="PS50931"/>
    </source>
</evidence>
<protein>
    <submittedName>
        <fullName evidence="6">LysR family transcriptional regulator</fullName>
    </submittedName>
</protein>
<dbReference type="SUPFAM" id="SSF53850">
    <property type="entry name" value="Periplasmic binding protein-like II"/>
    <property type="match status" value="1"/>
</dbReference>
<name>A0A8A4TYF7_SULCO</name>
<organism evidence="6 7">
    <name type="scientific">Sulfidibacter corallicola</name>
    <dbReference type="NCBI Taxonomy" id="2818388"/>
    <lineage>
        <taxon>Bacteria</taxon>
        <taxon>Pseudomonadati</taxon>
        <taxon>Acidobacteriota</taxon>
        <taxon>Holophagae</taxon>
        <taxon>Acanthopleuribacterales</taxon>
        <taxon>Acanthopleuribacteraceae</taxon>
        <taxon>Sulfidibacter</taxon>
    </lineage>
</organism>
<feature type="domain" description="HTH lysR-type" evidence="5">
    <location>
        <begin position="1"/>
        <end position="58"/>
    </location>
</feature>
<dbReference type="FunFam" id="1.10.10.10:FF:000001">
    <property type="entry name" value="LysR family transcriptional regulator"/>
    <property type="match status" value="1"/>
</dbReference>
<gene>
    <name evidence="6" type="ORF">J3U87_03770</name>
</gene>
<dbReference type="InterPro" id="IPR000847">
    <property type="entry name" value="LysR_HTH_N"/>
</dbReference>
<proteinExistence type="inferred from homology"/>
<dbReference type="Proteomes" id="UP000663929">
    <property type="component" value="Chromosome"/>
</dbReference>
<dbReference type="Pfam" id="PF03466">
    <property type="entry name" value="LysR_substrate"/>
    <property type="match status" value="1"/>
</dbReference>
<evidence type="ECO:0000313" key="6">
    <source>
        <dbReference type="EMBL" id="QTD51565.1"/>
    </source>
</evidence>
<dbReference type="Pfam" id="PF00126">
    <property type="entry name" value="HTH_1"/>
    <property type="match status" value="1"/>
</dbReference>
<keyword evidence="3" id="KW-0238">DNA-binding</keyword>
<keyword evidence="7" id="KW-1185">Reference proteome</keyword>
<dbReference type="Gene3D" id="3.40.190.290">
    <property type="match status" value="1"/>
</dbReference>
<evidence type="ECO:0000256" key="4">
    <source>
        <dbReference type="ARBA" id="ARBA00023163"/>
    </source>
</evidence>
<dbReference type="PROSITE" id="PS50931">
    <property type="entry name" value="HTH_LYSR"/>
    <property type="match status" value="1"/>
</dbReference>
<dbReference type="PRINTS" id="PR00039">
    <property type="entry name" value="HTHLYSR"/>
</dbReference>
<dbReference type="Gene3D" id="1.10.10.10">
    <property type="entry name" value="Winged helix-like DNA-binding domain superfamily/Winged helix DNA-binding domain"/>
    <property type="match status" value="1"/>
</dbReference>
<dbReference type="PANTHER" id="PTHR30126">
    <property type="entry name" value="HTH-TYPE TRANSCRIPTIONAL REGULATOR"/>
    <property type="match status" value="1"/>
</dbReference>
<dbReference type="EMBL" id="CP071793">
    <property type="protein sequence ID" value="QTD51565.1"/>
    <property type="molecule type" value="Genomic_DNA"/>
</dbReference>
<sequence length="295" mass="33096">MNLDQAQSLEAIAEHGSFSAAARALNKAQSAVSYDIKQLESRLGLDLFDRAGHRARLTPQGRAILEECRLLLARARRITSLADRFRDGWEPRLEVVIDGILPMDPIMGILKMLAEEKVPTRIQMKVEYLGGVQARFDMEKADIMLTKGFENDGSLISAPMAAIVCVLVAAPEHPLAQASRHRTLTLPDLQEHVELTVHDSSESNRSDDPHMFGGSRVFYLSDFHSKYRGLTMGLGFGWMPTYLVREDLAEGRLVELCYEAGSRFRFVPHMVHRINHPLGKTGRRFLALLEQLPPP</sequence>
<dbReference type="RefSeq" id="WP_237381693.1">
    <property type="nucleotide sequence ID" value="NZ_CP071793.1"/>
</dbReference>
<evidence type="ECO:0000256" key="2">
    <source>
        <dbReference type="ARBA" id="ARBA00023015"/>
    </source>
</evidence>
<dbReference type="InterPro" id="IPR036390">
    <property type="entry name" value="WH_DNA-bd_sf"/>
</dbReference>
<evidence type="ECO:0000256" key="1">
    <source>
        <dbReference type="ARBA" id="ARBA00009437"/>
    </source>
</evidence>
<comment type="similarity">
    <text evidence="1">Belongs to the LysR transcriptional regulatory family.</text>
</comment>
<reference evidence="6" key="1">
    <citation type="submission" date="2021-03" db="EMBL/GenBank/DDBJ databases">
        <title>Acanthopleuribacteraceae sp. M133.</title>
        <authorList>
            <person name="Wang G."/>
        </authorList>
    </citation>
    <scope>NUCLEOTIDE SEQUENCE</scope>
    <source>
        <strain evidence="6">M133</strain>
    </source>
</reference>
<dbReference type="InterPro" id="IPR005119">
    <property type="entry name" value="LysR_subst-bd"/>
</dbReference>
<dbReference type="SUPFAM" id="SSF46785">
    <property type="entry name" value="Winged helix' DNA-binding domain"/>
    <property type="match status" value="1"/>
</dbReference>
<dbReference type="AlphaFoldDB" id="A0A8A4TYF7"/>
<dbReference type="InterPro" id="IPR036388">
    <property type="entry name" value="WH-like_DNA-bd_sf"/>
</dbReference>
<evidence type="ECO:0000313" key="7">
    <source>
        <dbReference type="Proteomes" id="UP000663929"/>
    </source>
</evidence>
<keyword evidence="4" id="KW-0804">Transcription</keyword>
<dbReference type="GO" id="GO:0000976">
    <property type="term" value="F:transcription cis-regulatory region binding"/>
    <property type="evidence" value="ECO:0007669"/>
    <property type="project" value="TreeGrafter"/>
</dbReference>
<accession>A0A8A4TYF7</accession>
<dbReference type="PANTHER" id="PTHR30126:SF4">
    <property type="entry name" value="LYSR FAMILY TRANSCRIPTIONAL REGULATOR"/>
    <property type="match status" value="1"/>
</dbReference>
<dbReference type="KEGG" id="scor:J3U87_03770"/>